<evidence type="ECO:0000256" key="5">
    <source>
        <dbReference type="RuleBase" id="RU004168"/>
    </source>
</evidence>
<dbReference type="Pfam" id="PF00708">
    <property type="entry name" value="Acylphosphatase"/>
    <property type="match status" value="1"/>
</dbReference>
<feature type="active site" evidence="4">
    <location>
        <position position="35"/>
    </location>
</feature>
<dbReference type="PANTHER" id="PTHR47268">
    <property type="entry name" value="ACYLPHOSPHATASE"/>
    <property type="match status" value="1"/>
</dbReference>
<dbReference type="InterPro" id="IPR020456">
    <property type="entry name" value="Acylphosphatase"/>
</dbReference>
<name>A0AA42CQ89_9SPHN</name>
<evidence type="ECO:0000313" key="8">
    <source>
        <dbReference type="Proteomes" id="UP001165565"/>
    </source>
</evidence>
<evidence type="ECO:0000256" key="4">
    <source>
        <dbReference type="PROSITE-ProRule" id="PRU00520"/>
    </source>
</evidence>
<dbReference type="EC" id="3.6.1.7" evidence="2 4"/>
<dbReference type="SUPFAM" id="SSF54975">
    <property type="entry name" value="Acylphosphatase/BLUF domain-like"/>
    <property type="match status" value="1"/>
</dbReference>
<comment type="caution">
    <text evidence="7">The sequence shown here is derived from an EMBL/GenBank/DDBJ whole genome shotgun (WGS) entry which is preliminary data.</text>
</comment>
<comment type="similarity">
    <text evidence="1 5">Belongs to the acylphosphatase family.</text>
</comment>
<dbReference type="PROSITE" id="PS51160">
    <property type="entry name" value="ACYLPHOSPHATASE_3"/>
    <property type="match status" value="1"/>
</dbReference>
<comment type="catalytic activity">
    <reaction evidence="3 4">
        <text>an acyl phosphate + H2O = a carboxylate + phosphate + H(+)</text>
        <dbReference type="Rhea" id="RHEA:14965"/>
        <dbReference type="ChEBI" id="CHEBI:15377"/>
        <dbReference type="ChEBI" id="CHEBI:15378"/>
        <dbReference type="ChEBI" id="CHEBI:29067"/>
        <dbReference type="ChEBI" id="CHEBI:43474"/>
        <dbReference type="ChEBI" id="CHEBI:59918"/>
        <dbReference type="EC" id="3.6.1.7"/>
    </reaction>
</comment>
<dbReference type="AlphaFoldDB" id="A0AA42CQ89"/>
<keyword evidence="8" id="KW-1185">Reference proteome</keyword>
<dbReference type="Proteomes" id="UP001165565">
    <property type="component" value="Unassembled WGS sequence"/>
</dbReference>
<evidence type="ECO:0000259" key="6">
    <source>
        <dbReference type="PROSITE" id="PS51160"/>
    </source>
</evidence>
<reference evidence="7" key="1">
    <citation type="submission" date="2022-06" db="EMBL/GenBank/DDBJ databases">
        <title>Sphingomonas sp. nov. isolated from rhizosphere soil of tomato.</title>
        <authorList>
            <person name="Dong H."/>
            <person name="Gao R."/>
        </authorList>
    </citation>
    <scope>NUCLEOTIDE SEQUENCE</scope>
    <source>
        <strain evidence="7">MMSM24</strain>
    </source>
</reference>
<dbReference type="Gene3D" id="3.30.70.100">
    <property type="match status" value="1"/>
</dbReference>
<dbReference type="EMBL" id="JANFAV010000005">
    <property type="protein sequence ID" value="MCW6535054.1"/>
    <property type="molecule type" value="Genomic_DNA"/>
</dbReference>
<evidence type="ECO:0000256" key="3">
    <source>
        <dbReference type="ARBA" id="ARBA00047645"/>
    </source>
</evidence>
<protein>
    <recommendedName>
        <fullName evidence="2 4">acylphosphatase</fullName>
        <ecNumber evidence="2 4">3.6.1.7</ecNumber>
    </recommendedName>
</protein>
<dbReference type="GO" id="GO:0003998">
    <property type="term" value="F:acylphosphatase activity"/>
    <property type="evidence" value="ECO:0007669"/>
    <property type="project" value="UniProtKB-EC"/>
</dbReference>
<dbReference type="PRINTS" id="PR00112">
    <property type="entry name" value="ACYLPHPHTASE"/>
</dbReference>
<organism evidence="7 8">
    <name type="scientific">Sphingomonas lycopersici</name>
    <dbReference type="NCBI Taxonomy" id="2951807"/>
    <lineage>
        <taxon>Bacteria</taxon>
        <taxon>Pseudomonadati</taxon>
        <taxon>Pseudomonadota</taxon>
        <taxon>Alphaproteobacteria</taxon>
        <taxon>Sphingomonadales</taxon>
        <taxon>Sphingomonadaceae</taxon>
        <taxon>Sphingomonas</taxon>
    </lineage>
</organism>
<proteinExistence type="inferred from homology"/>
<dbReference type="PANTHER" id="PTHR47268:SF4">
    <property type="entry name" value="ACYLPHOSPHATASE"/>
    <property type="match status" value="1"/>
</dbReference>
<accession>A0AA42CQ89</accession>
<evidence type="ECO:0000313" key="7">
    <source>
        <dbReference type="EMBL" id="MCW6535054.1"/>
    </source>
</evidence>
<evidence type="ECO:0000256" key="1">
    <source>
        <dbReference type="ARBA" id="ARBA00005614"/>
    </source>
</evidence>
<dbReference type="RefSeq" id="WP_265268770.1">
    <property type="nucleotide sequence ID" value="NZ_JANFAU010000007.1"/>
</dbReference>
<feature type="domain" description="Acylphosphatase-like" evidence="6">
    <location>
        <begin position="2"/>
        <end position="89"/>
    </location>
</feature>
<feature type="active site" evidence="4">
    <location>
        <position position="17"/>
    </location>
</feature>
<sequence length="91" mass="10136">MRRRLIVTGRVQGVYYRDWFVARMRALGVSGWVRNRADGSVEALVECPEHLIEAVIATARQGSPPSRVDEVAVSVDASDEPLEGFHRRSTA</sequence>
<keyword evidence="4" id="KW-0378">Hydrolase</keyword>
<gene>
    <name evidence="7" type="ORF">NEE01_09675</name>
</gene>
<evidence type="ECO:0000256" key="2">
    <source>
        <dbReference type="ARBA" id="ARBA00012150"/>
    </source>
</evidence>
<dbReference type="InterPro" id="IPR001792">
    <property type="entry name" value="Acylphosphatase-like_dom"/>
</dbReference>
<dbReference type="InterPro" id="IPR036046">
    <property type="entry name" value="Acylphosphatase-like_dom_sf"/>
</dbReference>